<dbReference type="AlphaFoldDB" id="A0A1H7KZQ7"/>
<dbReference type="STRING" id="407022.SAMN05661044_01516"/>
<evidence type="ECO:0000259" key="2">
    <source>
        <dbReference type="PROSITE" id="PS50110"/>
    </source>
</evidence>
<sequence>MILECFFCRTDFIFKAQQLKADKRFSSIPVVLSSAMNDLQQIARKAGADAYIQKPLDLDELEELILFLLHLKKQSE</sequence>
<keyword evidence="4" id="KW-1185">Reference proteome</keyword>
<name>A0A1H7KZQ7_OLID1</name>
<proteinExistence type="predicted"/>
<dbReference type="SUPFAM" id="SSF52172">
    <property type="entry name" value="CheY-like"/>
    <property type="match status" value="1"/>
</dbReference>
<evidence type="ECO:0000256" key="1">
    <source>
        <dbReference type="PROSITE-ProRule" id="PRU00169"/>
    </source>
</evidence>
<feature type="domain" description="Response regulatory" evidence="2">
    <location>
        <begin position="1"/>
        <end position="69"/>
    </location>
</feature>
<dbReference type="InterPro" id="IPR001789">
    <property type="entry name" value="Sig_transdc_resp-reg_receiver"/>
</dbReference>
<dbReference type="PROSITE" id="PS50110">
    <property type="entry name" value="RESPONSE_REGULATORY"/>
    <property type="match status" value="1"/>
</dbReference>
<gene>
    <name evidence="3" type="ORF">SAMN05661044_01516</name>
</gene>
<comment type="caution">
    <text evidence="1">Lacks conserved residue(s) required for the propagation of feature annotation.</text>
</comment>
<evidence type="ECO:0000313" key="3">
    <source>
        <dbReference type="EMBL" id="SEK92303.1"/>
    </source>
</evidence>
<organism evidence="3 4">
    <name type="scientific">Olivibacter domesticus</name>
    <name type="common">Pseudosphingobacterium domesticum</name>
    <dbReference type="NCBI Taxonomy" id="407022"/>
    <lineage>
        <taxon>Bacteria</taxon>
        <taxon>Pseudomonadati</taxon>
        <taxon>Bacteroidota</taxon>
        <taxon>Sphingobacteriia</taxon>
        <taxon>Sphingobacteriales</taxon>
        <taxon>Sphingobacteriaceae</taxon>
        <taxon>Olivibacter</taxon>
    </lineage>
</organism>
<evidence type="ECO:0000313" key="4">
    <source>
        <dbReference type="Proteomes" id="UP000199421"/>
    </source>
</evidence>
<dbReference type="OrthoDB" id="9789181at2"/>
<accession>A0A1H7KZQ7</accession>
<dbReference type="EMBL" id="FOAF01000001">
    <property type="protein sequence ID" value="SEK92303.1"/>
    <property type="molecule type" value="Genomic_DNA"/>
</dbReference>
<dbReference type="Proteomes" id="UP000199421">
    <property type="component" value="Unassembled WGS sequence"/>
</dbReference>
<reference evidence="4" key="1">
    <citation type="submission" date="2016-10" db="EMBL/GenBank/DDBJ databases">
        <authorList>
            <person name="Varghese N."/>
            <person name="Submissions S."/>
        </authorList>
    </citation>
    <scope>NUCLEOTIDE SEQUENCE [LARGE SCALE GENOMIC DNA]</scope>
    <source>
        <strain evidence="4">DSM 18733</strain>
    </source>
</reference>
<dbReference type="GO" id="GO:0000160">
    <property type="term" value="P:phosphorelay signal transduction system"/>
    <property type="evidence" value="ECO:0007669"/>
    <property type="project" value="InterPro"/>
</dbReference>
<dbReference type="Gene3D" id="3.40.50.2300">
    <property type="match status" value="1"/>
</dbReference>
<protein>
    <recommendedName>
        <fullName evidence="2">Response regulatory domain-containing protein</fullName>
    </recommendedName>
</protein>
<dbReference type="InterPro" id="IPR011006">
    <property type="entry name" value="CheY-like_superfamily"/>
</dbReference>